<keyword evidence="7 9" id="KW-0407">Ion channel</keyword>
<dbReference type="PROSITE" id="PS50268">
    <property type="entry name" value="CADHERIN_2"/>
    <property type="match status" value="1"/>
</dbReference>
<dbReference type="Pfam" id="PF07885">
    <property type="entry name" value="Ion_trans_2"/>
    <property type="match status" value="2"/>
</dbReference>
<dbReference type="GO" id="GO:0007156">
    <property type="term" value="P:homophilic cell adhesion via plasma membrane adhesion molecules"/>
    <property type="evidence" value="ECO:0007669"/>
    <property type="project" value="InterPro"/>
</dbReference>
<dbReference type="GO" id="GO:0015271">
    <property type="term" value="F:outward rectifier potassium channel activity"/>
    <property type="evidence" value="ECO:0007669"/>
    <property type="project" value="TreeGrafter"/>
</dbReference>
<evidence type="ECO:0000256" key="8">
    <source>
        <dbReference type="PROSITE-ProRule" id="PRU00043"/>
    </source>
</evidence>
<evidence type="ECO:0000256" key="7">
    <source>
        <dbReference type="ARBA" id="ARBA00023303"/>
    </source>
</evidence>
<name>E4YK03_OIKDI</name>
<reference evidence="12" key="1">
    <citation type="journal article" date="2010" name="Science">
        <title>Plasticity of animal genome architecture unmasked by rapid evolution of a pelagic tunicate.</title>
        <authorList>
            <person name="Denoeud F."/>
            <person name="Henriet S."/>
            <person name="Mungpakdee S."/>
            <person name="Aury J.M."/>
            <person name="Da Silva C."/>
            <person name="Brinkmann H."/>
            <person name="Mikhaleva J."/>
            <person name="Olsen L.C."/>
            <person name="Jubin C."/>
            <person name="Canestro C."/>
            <person name="Bouquet J.M."/>
            <person name="Danks G."/>
            <person name="Poulain J."/>
            <person name="Campsteijn C."/>
            <person name="Adamski M."/>
            <person name="Cross I."/>
            <person name="Yadetie F."/>
            <person name="Muffato M."/>
            <person name="Louis A."/>
            <person name="Butcher S."/>
            <person name="Tsagkogeorga G."/>
            <person name="Konrad A."/>
            <person name="Singh S."/>
            <person name="Jensen M.F."/>
            <person name="Cong E.H."/>
            <person name="Eikeseth-Otteraa H."/>
            <person name="Noel B."/>
            <person name="Anthouard V."/>
            <person name="Porcel B.M."/>
            <person name="Kachouri-Lafond R."/>
            <person name="Nishino A."/>
            <person name="Ugolini M."/>
            <person name="Chourrout P."/>
            <person name="Nishida H."/>
            <person name="Aasland R."/>
            <person name="Huzurbazar S."/>
            <person name="Westhof E."/>
            <person name="Delsuc F."/>
            <person name="Lehrach H."/>
            <person name="Reinhardt R."/>
            <person name="Weissenbach J."/>
            <person name="Roy S.W."/>
            <person name="Artiguenave F."/>
            <person name="Postlethwait J.H."/>
            <person name="Manak J.R."/>
            <person name="Thompson E.M."/>
            <person name="Jaillon O."/>
            <person name="Du Pasquier L."/>
            <person name="Boudinot P."/>
            <person name="Liberles D.A."/>
            <person name="Volff J.N."/>
            <person name="Philippe H."/>
            <person name="Lenhard B."/>
            <person name="Roest Crollius H."/>
            <person name="Wincker P."/>
            <person name="Chourrout D."/>
        </authorList>
    </citation>
    <scope>NUCLEOTIDE SEQUENCE [LARGE SCALE GENOMIC DNA]</scope>
</reference>
<evidence type="ECO:0000256" key="5">
    <source>
        <dbReference type="ARBA" id="ARBA00023065"/>
    </source>
</evidence>
<sequence length="920" mass="102821">MRVTPWALLTLVKGQCTDPVDSCGNFFDSGPGNTNANSHLGQNSGDNFIYQHTTAEDLVGYTSFRGAPPTGICFPEVCLPDGSNSGHCLSIQIQTPASYNNDGDVTGWSVDQSLTSLFKPSSVEDFSPNQLVKKKINFTLKQSIADNSSQSGAVIKPVEPGQIKITTVYKCLDQPEQVDSIYQPAVNPGKEFTIYPSNLDPPSFDEVSEFKVTECPNIAGKLSHINTCDNPDVSEYCSMTPASPTNLDGKVTIREYRNLFLSDPDACKPNNCTVPENISLQNGDGKYSLETVPCDDSSIFCLKATATQNEPADYELRPFYNYQLLAENLGPWRNGTRPNYATNARFMVEVLDSPDQAPRFNVPPAMVYFKEGKFRSNAAENYITENDDNTEKLLISASDPDLDLNWEVSVILNELKTTSGGNVMDKFEVHYGVTGDKPAGDESAVYIRLSNGQDFFAECDPESDSENCKSNTPRISNLVLNVLAKEKIPADFFDSCADTSKPCKGMPACARGEEFYMQEQSFDITVFIQDINNNPPRFFNSQSKKYESNPGLLKCSYCNEYGKLEEGNAENTDLTVFTAGNDPHGIFIADIDSDEDNRRFKISIESVTCIKSTTSLGAYVFQQFEQPYEKSKCVQAKKVVKAKIDQFGDDYFYTLGLNLKFCRGVEEFLEKQSAGRAILKDVKDILAGWVETKCAQDTYEPKVKQQLAKRDDDDEFVNAYNQAWNQCQALANMEPNFDLEEITLTGKALRAIMQKTAQFGVNNYLSLNKDCHERWNYHNAFFFAGTLASTIGYGNIAPETKYGKIFCLAFISFGIPYFAYMMSAISDLINHRMDRIRDWLEKNLFPNGVSYYFIPSCYTFGGLILFIAIPSYIFTVMEDWTMLDAVYYSFISLSTIGFGDFIPSMEPPDKYATYVRNDTA</sequence>
<dbReference type="Gene3D" id="1.10.287.70">
    <property type="match status" value="1"/>
</dbReference>
<feature type="transmembrane region" description="Helical" evidence="10">
    <location>
        <begin position="849"/>
        <end position="873"/>
    </location>
</feature>
<dbReference type="PRINTS" id="PR01333">
    <property type="entry name" value="2POREKCHANEL"/>
</dbReference>
<organism evidence="12">
    <name type="scientific">Oikopleura dioica</name>
    <name type="common">Tunicate</name>
    <dbReference type="NCBI Taxonomy" id="34765"/>
    <lineage>
        <taxon>Eukaryota</taxon>
        <taxon>Metazoa</taxon>
        <taxon>Chordata</taxon>
        <taxon>Tunicata</taxon>
        <taxon>Appendicularia</taxon>
        <taxon>Copelata</taxon>
        <taxon>Oikopleuridae</taxon>
        <taxon>Oikopleura</taxon>
    </lineage>
</organism>
<evidence type="ECO:0000256" key="2">
    <source>
        <dbReference type="ARBA" id="ARBA00022448"/>
    </source>
</evidence>
<evidence type="ECO:0000259" key="11">
    <source>
        <dbReference type="PROSITE" id="PS50268"/>
    </source>
</evidence>
<keyword evidence="3 9" id="KW-0812">Transmembrane</keyword>
<dbReference type="InterPro" id="IPR002126">
    <property type="entry name" value="Cadherin-like_dom"/>
</dbReference>
<dbReference type="GO" id="GO:0030322">
    <property type="term" value="P:stabilization of membrane potential"/>
    <property type="evidence" value="ECO:0007669"/>
    <property type="project" value="TreeGrafter"/>
</dbReference>
<dbReference type="PANTHER" id="PTHR11003">
    <property type="entry name" value="POTASSIUM CHANNEL, SUBFAMILY K"/>
    <property type="match status" value="1"/>
</dbReference>
<proteinExistence type="inferred from homology"/>
<comment type="subcellular location">
    <subcellularLocation>
        <location evidence="1">Membrane</location>
        <topology evidence="1">Multi-pass membrane protein</topology>
    </subcellularLocation>
</comment>
<dbReference type="InterPro" id="IPR013099">
    <property type="entry name" value="K_chnl_dom"/>
</dbReference>
<evidence type="ECO:0000313" key="12">
    <source>
        <dbReference type="EMBL" id="CBY35814.1"/>
    </source>
</evidence>
<feature type="transmembrane region" description="Helical" evidence="10">
    <location>
        <begin position="805"/>
        <end position="829"/>
    </location>
</feature>
<feature type="transmembrane region" description="Helical" evidence="10">
    <location>
        <begin position="775"/>
        <end position="793"/>
    </location>
</feature>
<evidence type="ECO:0000256" key="1">
    <source>
        <dbReference type="ARBA" id="ARBA00004141"/>
    </source>
</evidence>
<keyword evidence="6 10" id="KW-0472">Membrane</keyword>
<evidence type="ECO:0000256" key="3">
    <source>
        <dbReference type="ARBA" id="ARBA00022692"/>
    </source>
</evidence>
<dbReference type="InterPro" id="IPR003280">
    <property type="entry name" value="2pore_dom_K_chnl"/>
</dbReference>
<feature type="domain" description="Cadherin" evidence="11">
    <location>
        <begin position="262"/>
        <end position="360"/>
    </location>
</feature>
<feature type="transmembrane region" description="Helical" evidence="10">
    <location>
        <begin position="885"/>
        <end position="902"/>
    </location>
</feature>
<keyword evidence="8" id="KW-0106">Calcium</keyword>
<gene>
    <name evidence="12" type="ORF">GSOID_T00028282001</name>
</gene>
<dbReference type="PANTHER" id="PTHR11003:SF330">
    <property type="entry name" value="POTASSIUM CHANNEL DOMAIN-CONTAINING PROTEIN"/>
    <property type="match status" value="1"/>
</dbReference>
<dbReference type="GO" id="GO:0005509">
    <property type="term" value="F:calcium ion binding"/>
    <property type="evidence" value="ECO:0007669"/>
    <property type="project" value="UniProtKB-UniRule"/>
</dbReference>
<evidence type="ECO:0000256" key="6">
    <source>
        <dbReference type="ARBA" id="ARBA00023136"/>
    </source>
</evidence>
<evidence type="ECO:0000256" key="4">
    <source>
        <dbReference type="ARBA" id="ARBA00022989"/>
    </source>
</evidence>
<dbReference type="EMBL" id="FN654681">
    <property type="protein sequence ID" value="CBY35814.1"/>
    <property type="molecule type" value="Genomic_DNA"/>
</dbReference>
<comment type="similarity">
    <text evidence="9">Belongs to the two pore domain potassium channel (TC 1.A.1.8) family.</text>
</comment>
<evidence type="ECO:0000256" key="9">
    <source>
        <dbReference type="RuleBase" id="RU003857"/>
    </source>
</evidence>
<keyword evidence="2 9" id="KW-0813">Transport</keyword>
<dbReference type="GO" id="GO:0022841">
    <property type="term" value="F:potassium ion leak channel activity"/>
    <property type="evidence" value="ECO:0007669"/>
    <property type="project" value="TreeGrafter"/>
</dbReference>
<dbReference type="Proteomes" id="UP000011014">
    <property type="component" value="Unassembled WGS sequence"/>
</dbReference>
<keyword evidence="4 10" id="KW-1133">Transmembrane helix</keyword>
<protein>
    <recommendedName>
        <fullName evidence="11">Cadherin domain-containing protein</fullName>
    </recommendedName>
</protein>
<dbReference type="SUPFAM" id="SSF81324">
    <property type="entry name" value="Voltage-gated potassium channels"/>
    <property type="match status" value="2"/>
</dbReference>
<keyword evidence="5 9" id="KW-0406">Ion transport</keyword>
<accession>E4YK03</accession>
<dbReference type="AlphaFoldDB" id="E4YK03"/>
<dbReference type="GO" id="GO:0005886">
    <property type="term" value="C:plasma membrane"/>
    <property type="evidence" value="ECO:0007669"/>
    <property type="project" value="TreeGrafter"/>
</dbReference>
<evidence type="ECO:0000256" key="10">
    <source>
        <dbReference type="SAM" id="Phobius"/>
    </source>
</evidence>